<evidence type="ECO:0000313" key="2">
    <source>
        <dbReference type="Proteomes" id="UP001183643"/>
    </source>
</evidence>
<dbReference type="AlphaFoldDB" id="A0AAE4CAR9"/>
<name>A0AAE4CAR9_9ACTN</name>
<comment type="caution">
    <text evidence="1">The sequence shown here is derived from an EMBL/GenBank/DDBJ whole genome shotgun (WGS) entry which is preliminary data.</text>
</comment>
<gene>
    <name evidence="1" type="ORF">J2S41_004110</name>
</gene>
<organism evidence="1 2">
    <name type="scientific">Catenuloplanes atrovinosus</name>
    <dbReference type="NCBI Taxonomy" id="137266"/>
    <lineage>
        <taxon>Bacteria</taxon>
        <taxon>Bacillati</taxon>
        <taxon>Actinomycetota</taxon>
        <taxon>Actinomycetes</taxon>
        <taxon>Micromonosporales</taxon>
        <taxon>Micromonosporaceae</taxon>
        <taxon>Catenuloplanes</taxon>
    </lineage>
</organism>
<reference evidence="1" key="1">
    <citation type="submission" date="2023-07" db="EMBL/GenBank/DDBJ databases">
        <title>Sequencing the genomes of 1000 actinobacteria strains.</title>
        <authorList>
            <person name="Klenk H.-P."/>
        </authorList>
    </citation>
    <scope>NUCLEOTIDE SEQUENCE</scope>
    <source>
        <strain evidence="1">DSM 44707</strain>
    </source>
</reference>
<proteinExistence type="predicted"/>
<sequence length="82" mass="8311">MIASTIPGTPTLPAAERQALEELAAPALDCMVRAGAPARIVTDPAGRPLLETDRVGTADVTVLPPPMRAVCGCTPSPSSSTT</sequence>
<protein>
    <submittedName>
        <fullName evidence="1">Uncharacterized protein</fullName>
    </submittedName>
</protein>
<dbReference type="RefSeq" id="WP_310369562.1">
    <property type="nucleotide sequence ID" value="NZ_JAVDYB010000001.1"/>
</dbReference>
<keyword evidence="2" id="KW-1185">Reference proteome</keyword>
<dbReference type="EMBL" id="JAVDYB010000001">
    <property type="protein sequence ID" value="MDR7277332.1"/>
    <property type="molecule type" value="Genomic_DNA"/>
</dbReference>
<dbReference type="Proteomes" id="UP001183643">
    <property type="component" value="Unassembled WGS sequence"/>
</dbReference>
<accession>A0AAE4CAR9</accession>
<evidence type="ECO:0000313" key="1">
    <source>
        <dbReference type="EMBL" id="MDR7277332.1"/>
    </source>
</evidence>